<keyword evidence="1" id="KW-1133">Transmembrane helix</keyword>
<accession>A0ABD5LSJ0</accession>
<feature type="transmembrane region" description="Helical" evidence="1">
    <location>
        <begin position="216"/>
        <end position="236"/>
    </location>
</feature>
<organism evidence="2 3">
    <name type="scientific">Agrobacterium radiobacter</name>
    <dbReference type="NCBI Taxonomy" id="362"/>
    <lineage>
        <taxon>Bacteria</taxon>
        <taxon>Pseudomonadati</taxon>
        <taxon>Pseudomonadota</taxon>
        <taxon>Alphaproteobacteria</taxon>
        <taxon>Hyphomicrobiales</taxon>
        <taxon>Rhizobiaceae</taxon>
        <taxon>Rhizobium/Agrobacterium group</taxon>
        <taxon>Agrobacterium</taxon>
        <taxon>Agrobacterium tumefaciens complex</taxon>
    </lineage>
</organism>
<keyword evidence="1" id="KW-0472">Membrane</keyword>
<protein>
    <recommendedName>
        <fullName evidence="4">DUF4350 domain-containing protein</fullName>
    </recommendedName>
</protein>
<keyword evidence="1" id="KW-0812">Transmembrane</keyword>
<dbReference type="Proteomes" id="UP001438189">
    <property type="component" value="Unassembled WGS sequence"/>
</dbReference>
<name>A0ABD5LSJ0_AGRRD</name>
<evidence type="ECO:0000313" key="3">
    <source>
        <dbReference type="Proteomes" id="UP001438189"/>
    </source>
</evidence>
<evidence type="ECO:0008006" key="4">
    <source>
        <dbReference type="Google" id="ProtNLM"/>
    </source>
</evidence>
<sequence length="367" mass="41211">MGLLEWSAKLERKINFPWQLVGLFIALVFGGLTIYTEFLRDQSPHLQIEVLSNEPVLDVREKLPDLEVLYQGQDIAKSGKTLSVLLVRIANRGSANLLSAFYDINSPVRLGLSHGALVKADITEASNPYLREAATLTRVGPDVAMNPVIIEKNEWFTVKLLVLHDVELRPEVHVSGKVAGQHTISAISTDPDDSKPGFWQSVVAGGLWVQIARVPVYLFGCAAVLVATGVPASIISDALSRRRRRRLVEKFKNRTKLNTEPADDFIFDNFVTYGTRFMREFVSELNDNELVHRRVERLVSGKKVRKVPSSDIGDISVTTPFLFRRSDWLKEMFDLGYFLKDVDTWVVAPDRKAVAAAFAEYLDLVRS</sequence>
<dbReference type="AlphaFoldDB" id="A0ABD5LSJ0"/>
<comment type="caution">
    <text evidence="2">The sequence shown here is derived from an EMBL/GenBank/DDBJ whole genome shotgun (WGS) entry which is preliminary data.</text>
</comment>
<evidence type="ECO:0000256" key="1">
    <source>
        <dbReference type="SAM" id="Phobius"/>
    </source>
</evidence>
<proteinExistence type="predicted"/>
<feature type="transmembrane region" description="Helical" evidence="1">
    <location>
        <begin position="20"/>
        <end position="38"/>
    </location>
</feature>
<dbReference type="EMBL" id="JBETME010000020">
    <property type="protein sequence ID" value="MES4993747.1"/>
    <property type="molecule type" value="Genomic_DNA"/>
</dbReference>
<dbReference type="RefSeq" id="WP_353574716.1">
    <property type="nucleotide sequence ID" value="NZ_JBETME010000020.1"/>
</dbReference>
<gene>
    <name evidence="2" type="ORF">ABVB70_25975</name>
</gene>
<evidence type="ECO:0000313" key="2">
    <source>
        <dbReference type="EMBL" id="MES4993747.1"/>
    </source>
</evidence>
<reference evidence="2 3" key="1">
    <citation type="submission" date="2024-06" db="EMBL/GenBank/DDBJ databases">
        <title>Genome sequencing of Agrobacterium spp. from tobacco in Serbia.</title>
        <authorList>
            <person name="Ilicic R.J."/>
            <person name="Studholme D.J."/>
            <person name="Jelusic A."/>
            <person name="Barac G."/>
            <person name="Bagi F."/>
            <person name="Popovic Milovanovic T."/>
        </authorList>
    </citation>
    <scope>NUCLEOTIDE SEQUENCE [LARGE SCALE GENOMIC DNA]</scope>
    <source>
        <strain evidence="2 3">DA1</strain>
    </source>
</reference>